<dbReference type="EMBL" id="QGQD01000001">
    <property type="protein sequence ID" value="TLD02979.1"/>
    <property type="molecule type" value="Genomic_DNA"/>
</dbReference>
<dbReference type="GO" id="GO:0006629">
    <property type="term" value="P:lipid metabolic process"/>
    <property type="evidence" value="ECO:0007669"/>
    <property type="project" value="InterPro"/>
</dbReference>
<dbReference type="SUPFAM" id="SSF51695">
    <property type="entry name" value="PLC-like phosphodiesterases"/>
    <property type="match status" value="1"/>
</dbReference>
<gene>
    <name evidence="3" type="primary">ugpQ</name>
    <name evidence="3" type="ORF">DSM106044_00002</name>
</gene>
<keyword evidence="4" id="KW-1185">Reference proteome</keyword>
<protein>
    <submittedName>
        <fullName evidence="3">Glycerophosphoryl diester phosphodiesterase</fullName>
        <ecNumber evidence="3">3.1.4.46</ecNumber>
    </submittedName>
</protein>
<dbReference type="InterPro" id="IPR030395">
    <property type="entry name" value="GP_PDE_dom"/>
</dbReference>
<keyword evidence="3" id="KW-0378">Hydrolase</keyword>
<accession>A0A4U8QE82</accession>
<feature type="transmembrane region" description="Helical" evidence="1">
    <location>
        <begin position="164"/>
        <end position="185"/>
    </location>
</feature>
<comment type="caution">
    <text evidence="3">The sequence shown here is derived from an EMBL/GenBank/DDBJ whole genome shotgun (WGS) entry which is preliminary data.</text>
</comment>
<feature type="transmembrane region" description="Helical" evidence="1">
    <location>
        <begin position="122"/>
        <end position="144"/>
    </location>
</feature>
<name>A0A4U8QE82_9FIRM</name>
<evidence type="ECO:0000256" key="1">
    <source>
        <dbReference type="SAM" id="Phobius"/>
    </source>
</evidence>
<dbReference type="Proteomes" id="UP000306509">
    <property type="component" value="Unassembled WGS sequence"/>
</dbReference>
<keyword evidence="1" id="KW-0812">Transmembrane</keyword>
<feature type="transmembrane region" description="Helical" evidence="1">
    <location>
        <begin position="311"/>
        <end position="329"/>
    </location>
</feature>
<evidence type="ECO:0000259" key="2">
    <source>
        <dbReference type="PROSITE" id="PS51704"/>
    </source>
</evidence>
<dbReference type="RefSeq" id="WP_138001429.1">
    <property type="nucleotide sequence ID" value="NZ_QGQD01000001.1"/>
</dbReference>
<dbReference type="PANTHER" id="PTHR46211">
    <property type="entry name" value="GLYCEROPHOSPHORYL DIESTER PHOSPHODIESTERASE"/>
    <property type="match status" value="1"/>
</dbReference>
<dbReference type="Pfam" id="PF03009">
    <property type="entry name" value="GDPD"/>
    <property type="match status" value="1"/>
</dbReference>
<feature type="transmembrane region" description="Helical" evidence="1">
    <location>
        <begin position="264"/>
        <end position="290"/>
    </location>
</feature>
<dbReference type="PANTHER" id="PTHR46211:SF8">
    <property type="entry name" value="PHOSPHODIESTERASE"/>
    <property type="match status" value="1"/>
</dbReference>
<dbReference type="PROSITE" id="PS51704">
    <property type="entry name" value="GP_PDE"/>
    <property type="match status" value="1"/>
</dbReference>
<organism evidence="3 4">
    <name type="scientific">Robinsoniella peoriensis</name>
    <dbReference type="NCBI Taxonomy" id="180332"/>
    <lineage>
        <taxon>Bacteria</taxon>
        <taxon>Bacillati</taxon>
        <taxon>Bacillota</taxon>
        <taxon>Clostridia</taxon>
        <taxon>Lachnospirales</taxon>
        <taxon>Lachnospiraceae</taxon>
        <taxon>Robinsoniella</taxon>
    </lineage>
</organism>
<dbReference type="InterPro" id="IPR017946">
    <property type="entry name" value="PLC-like_Pdiesterase_TIM-brl"/>
</dbReference>
<dbReference type="Pfam" id="PF10110">
    <property type="entry name" value="GPDPase_memb"/>
    <property type="match status" value="1"/>
</dbReference>
<evidence type="ECO:0000313" key="4">
    <source>
        <dbReference type="Proteomes" id="UP000306509"/>
    </source>
</evidence>
<proteinExistence type="predicted"/>
<dbReference type="STRING" id="180332.GCA_000797495_02531"/>
<feature type="transmembrane region" description="Helical" evidence="1">
    <location>
        <begin position="61"/>
        <end position="93"/>
    </location>
</feature>
<feature type="transmembrane region" description="Helical" evidence="1">
    <location>
        <begin position="216"/>
        <end position="244"/>
    </location>
</feature>
<dbReference type="GO" id="GO:0008889">
    <property type="term" value="F:glycerophosphodiester phosphodiesterase activity"/>
    <property type="evidence" value="ECO:0007669"/>
    <property type="project" value="UniProtKB-EC"/>
</dbReference>
<reference evidence="3 4" key="1">
    <citation type="journal article" date="2019" name="Anaerobe">
        <title>Detection of Robinsoniella peoriensis in multiple bone samples of a trauma patient.</title>
        <authorList>
            <person name="Schrottner P."/>
            <person name="Hartwich K."/>
            <person name="Bunk B."/>
            <person name="Schober I."/>
            <person name="Helbig S."/>
            <person name="Rudolph W.W."/>
            <person name="Gunzer F."/>
        </authorList>
    </citation>
    <scope>NUCLEOTIDE SEQUENCE [LARGE SCALE GENOMIC DNA]</scope>
    <source>
        <strain evidence="3 4">DSM 106044</strain>
    </source>
</reference>
<dbReference type="EC" id="3.1.4.46" evidence="3"/>
<keyword evidence="1" id="KW-1133">Transmembrane helix</keyword>
<keyword evidence="1" id="KW-0472">Membrane</keyword>
<dbReference type="InterPro" id="IPR018476">
    <property type="entry name" value="GlyceroP-diester-Pdiesterase_M"/>
</dbReference>
<evidence type="ECO:0000313" key="3">
    <source>
        <dbReference type="EMBL" id="TLD02979.1"/>
    </source>
</evidence>
<feature type="domain" description="GP-PDE" evidence="2">
    <location>
        <begin position="348"/>
        <end position="579"/>
    </location>
</feature>
<dbReference type="CDD" id="cd08579">
    <property type="entry name" value="GDPD_memb_like"/>
    <property type="match status" value="1"/>
</dbReference>
<feature type="transmembrane region" description="Helical" evidence="1">
    <location>
        <begin position="20"/>
        <end position="41"/>
    </location>
</feature>
<dbReference type="Gene3D" id="3.20.20.190">
    <property type="entry name" value="Phosphatidylinositol (PI) phosphodiesterase"/>
    <property type="match status" value="1"/>
</dbReference>
<dbReference type="AlphaFoldDB" id="A0A4U8QE82"/>
<sequence length="600" mass="68792">MIQKFKKIIQLIRWDWTTLLLFEAIYKMIWMTGLVILQDGLEELMSRANLYYITMDNVGRLFSAPILILGLLFLLFLLAFFIYMEITGIIIYFEHSRRDDPVKVRGLLFQSMKKAFVVFKPFNLPLLVFVILFMPLAGIPFTSGPFQGFEIPGFILDFILENKVLNVVFLIVMLVVVIIVFRLIFSLHEVVLENKSFFGGCKESVRKTRKKFIRPIFSFIIWNILYIAFEIIVAAAVIAILLAAARFFHTGLEARDYFWFNLTVWSGLGIVLSTIGLAVCNLGFISVYYYELSECEPVERSKDDKHILQRLLKKVVILVMVFLILGMYIDNTPYAVSVAMLRDDKAHVDIVAHRGGAMFAPENTLAALRESIDSKADYAEIDVQETKDGELVIMHDSNFERTTGVKKNVWEVNLDEVRQYDAGIRTAYRYKGEKIPTLEEMIQEAGTKIKLMIELKSSGHEQNLEQSTVNLIRQYQYQEQCMIVSMDRKILKKVKEIAPEIKTGSISAVAYGKIENIKEADVFSLEATFVTRSLINRLKDSGKPIYVWTLNNEKSIRKYVDMGVDGIITDNQYLASYVLDTRGQDLMLDGIVDKVLGKQE</sequence>